<evidence type="ECO:0000259" key="9">
    <source>
        <dbReference type="PROSITE" id="PS51471"/>
    </source>
</evidence>
<evidence type="ECO:0000256" key="4">
    <source>
        <dbReference type="ARBA" id="ARBA00022842"/>
    </source>
</evidence>
<accession>A0A7W9YAZ7</accession>
<dbReference type="FunFam" id="2.60.120.590:FF:000004">
    <property type="entry name" value="DNA oxidative demethylase ALKBH2"/>
    <property type="match status" value="1"/>
</dbReference>
<dbReference type="GO" id="GO:0140097">
    <property type="term" value="F:catalytic activity, acting on DNA"/>
    <property type="evidence" value="ECO:0007669"/>
    <property type="project" value="UniProtKB-ARBA"/>
</dbReference>
<evidence type="ECO:0000313" key="11">
    <source>
        <dbReference type="Proteomes" id="UP000547879"/>
    </source>
</evidence>
<dbReference type="GO" id="GO:0032451">
    <property type="term" value="F:demethylase activity"/>
    <property type="evidence" value="ECO:0007669"/>
    <property type="project" value="UniProtKB-ARBA"/>
</dbReference>
<keyword evidence="11" id="KW-1185">Reference proteome</keyword>
<dbReference type="PROSITE" id="PS51471">
    <property type="entry name" value="FE2OG_OXY"/>
    <property type="match status" value="1"/>
</dbReference>
<dbReference type="Gene3D" id="2.60.120.590">
    <property type="entry name" value="Alpha-ketoglutarate-dependent dioxygenase AlkB-like"/>
    <property type="match status" value="1"/>
</dbReference>
<dbReference type="Proteomes" id="UP000547879">
    <property type="component" value="Unassembled WGS sequence"/>
</dbReference>
<dbReference type="Pfam" id="PF13532">
    <property type="entry name" value="2OG-FeII_Oxy_2"/>
    <property type="match status" value="1"/>
</dbReference>
<protein>
    <submittedName>
        <fullName evidence="10">Alkylated DNA repair dioxygenase AlkB</fullName>
    </submittedName>
</protein>
<dbReference type="RefSeq" id="WP_183996404.1">
    <property type="nucleotide sequence ID" value="NZ_BMHW01000009.1"/>
</dbReference>
<dbReference type="PANTHER" id="PTHR31212">
    <property type="entry name" value="ALPHA-KETOGLUTARATE-DEPENDENT DIOXYGENASE ALKB HOMOLOG 3"/>
    <property type="match status" value="1"/>
</dbReference>
<gene>
    <name evidence="10" type="ORF">HNQ72_005117</name>
</gene>
<dbReference type="PANTHER" id="PTHR31212:SF4">
    <property type="entry name" value="ALPHA-KETOGLUTARATE-DEPENDENT DIOXYGENASE ALKB HOMOLOG 3"/>
    <property type="match status" value="1"/>
</dbReference>
<proteinExistence type="predicted"/>
<evidence type="ECO:0000256" key="8">
    <source>
        <dbReference type="ARBA" id="ARBA00023204"/>
    </source>
</evidence>
<sequence length="206" mass="23760">MDLFSEPRRLPLKDADVVYHPRPDIGISPDELFQTLRREVIWEQHSIRIEDRIIPQPRLSSWYGDVVHTYSTLANVLQPHPFIPILDALRKRLESITGSRFNSMLANLYRDGGDKIGWHSDNEPELGPEPVIASISLGAERRFDLRRRDDHSKVARIFLEHGSLLIMGGGTQKNWQHGIARRTESVGERINLTFRLTDKTKRRAIP</sequence>
<evidence type="ECO:0000256" key="2">
    <source>
        <dbReference type="ARBA" id="ARBA00022723"/>
    </source>
</evidence>
<dbReference type="InterPro" id="IPR027450">
    <property type="entry name" value="AlkB-like"/>
</dbReference>
<organism evidence="10 11">
    <name type="scientific">Rhizobium wenxiniae</name>
    <dbReference type="NCBI Taxonomy" id="1737357"/>
    <lineage>
        <taxon>Bacteria</taxon>
        <taxon>Pseudomonadati</taxon>
        <taxon>Pseudomonadota</taxon>
        <taxon>Alphaproteobacteria</taxon>
        <taxon>Hyphomicrobiales</taxon>
        <taxon>Rhizobiaceae</taxon>
        <taxon>Rhizobium/Agrobacterium group</taxon>
        <taxon>Rhizobium</taxon>
    </lineage>
</organism>
<dbReference type="GO" id="GO:0006307">
    <property type="term" value="P:DNA alkylation repair"/>
    <property type="evidence" value="ECO:0007669"/>
    <property type="project" value="InterPro"/>
</dbReference>
<evidence type="ECO:0000313" key="10">
    <source>
        <dbReference type="EMBL" id="MBB6165271.1"/>
    </source>
</evidence>
<comment type="cofactor">
    <cofactor evidence="1">
        <name>Fe(2+)</name>
        <dbReference type="ChEBI" id="CHEBI:29033"/>
    </cofactor>
</comment>
<name>A0A7W9YAZ7_9HYPH</name>
<dbReference type="InterPro" id="IPR037151">
    <property type="entry name" value="AlkB-like_sf"/>
</dbReference>
<dbReference type="GO" id="GO:0016705">
    <property type="term" value="F:oxidoreductase activity, acting on paired donors, with incorporation or reduction of molecular oxygen"/>
    <property type="evidence" value="ECO:0007669"/>
    <property type="project" value="UniProtKB-ARBA"/>
</dbReference>
<dbReference type="GO" id="GO:0016787">
    <property type="term" value="F:hydrolase activity"/>
    <property type="evidence" value="ECO:0007669"/>
    <property type="project" value="UniProtKB-ARBA"/>
</dbReference>
<evidence type="ECO:0000256" key="1">
    <source>
        <dbReference type="ARBA" id="ARBA00001954"/>
    </source>
</evidence>
<keyword evidence="7" id="KW-0408">Iron</keyword>
<dbReference type="InterPro" id="IPR032854">
    <property type="entry name" value="ALKBH3"/>
</dbReference>
<evidence type="ECO:0000256" key="5">
    <source>
        <dbReference type="ARBA" id="ARBA00022964"/>
    </source>
</evidence>
<dbReference type="EMBL" id="JACHEG010000008">
    <property type="protein sequence ID" value="MBB6165271.1"/>
    <property type="molecule type" value="Genomic_DNA"/>
</dbReference>
<keyword evidence="6" id="KW-0560">Oxidoreductase</keyword>
<keyword evidence="8" id="KW-0234">DNA repair</keyword>
<dbReference type="InterPro" id="IPR005123">
    <property type="entry name" value="Oxoglu/Fe-dep_dioxygenase_dom"/>
</dbReference>
<reference evidence="10 11" key="1">
    <citation type="submission" date="2020-08" db="EMBL/GenBank/DDBJ databases">
        <title>Genomic Encyclopedia of Type Strains, Phase IV (KMG-IV): sequencing the most valuable type-strain genomes for metagenomic binning, comparative biology and taxonomic classification.</title>
        <authorList>
            <person name="Goeker M."/>
        </authorList>
    </citation>
    <scope>NUCLEOTIDE SEQUENCE [LARGE SCALE GENOMIC DNA]</scope>
    <source>
        <strain evidence="10 11">DSM 100734</strain>
    </source>
</reference>
<keyword evidence="2" id="KW-0479">Metal-binding</keyword>
<dbReference type="SUPFAM" id="SSF51197">
    <property type="entry name" value="Clavaminate synthase-like"/>
    <property type="match status" value="1"/>
</dbReference>
<dbReference type="GO" id="GO:0051213">
    <property type="term" value="F:dioxygenase activity"/>
    <property type="evidence" value="ECO:0007669"/>
    <property type="project" value="UniProtKB-KW"/>
</dbReference>
<keyword evidence="4" id="KW-0460">Magnesium</keyword>
<feature type="domain" description="Fe2OG dioxygenase" evidence="9">
    <location>
        <begin position="100"/>
        <end position="198"/>
    </location>
</feature>
<keyword evidence="5 10" id="KW-0223">Dioxygenase</keyword>
<evidence type="ECO:0000256" key="7">
    <source>
        <dbReference type="ARBA" id="ARBA00023004"/>
    </source>
</evidence>
<evidence type="ECO:0000256" key="6">
    <source>
        <dbReference type="ARBA" id="ARBA00023002"/>
    </source>
</evidence>
<evidence type="ECO:0000256" key="3">
    <source>
        <dbReference type="ARBA" id="ARBA00022763"/>
    </source>
</evidence>
<dbReference type="AlphaFoldDB" id="A0A7W9YAZ7"/>
<keyword evidence="3" id="KW-0227">DNA damage</keyword>
<dbReference type="GO" id="GO:0046872">
    <property type="term" value="F:metal ion binding"/>
    <property type="evidence" value="ECO:0007669"/>
    <property type="project" value="UniProtKB-KW"/>
</dbReference>
<comment type="caution">
    <text evidence="10">The sequence shown here is derived from an EMBL/GenBank/DDBJ whole genome shotgun (WGS) entry which is preliminary data.</text>
</comment>